<accession>X1JIY6</accession>
<dbReference type="GO" id="GO:0003735">
    <property type="term" value="F:structural constituent of ribosome"/>
    <property type="evidence" value="ECO:0007669"/>
    <property type="project" value="InterPro"/>
</dbReference>
<dbReference type="Pfam" id="PF04758">
    <property type="entry name" value="Ribosomal_S30"/>
    <property type="match status" value="1"/>
</dbReference>
<feature type="region of interest" description="Disordered" evidence="3">
    <location>
        <begin position="1"/>
        <end position="69"/>
    </location>
</feature>
<keyword evidence="2" id="KW-0687">Ribonucleoprotein</keyword>
<gene>
    <name evidence="4" type="ORF">S03H2_58912</name>
</gene>
<evidence type="ECO:0000313" key="4">
    <source>
        <dbReference type="EMBL" id="GAH78259.1"/>
    </source>
</evidence>
<evidence type="ECO:0000256" key="3">
    <source>
        <dbReference type="SAM" id="MobiDB-lite"/>
    </source>
</evidence>
<dbReference type="InterPro" id="IPR006846">
    <property type="entry name" value="Ribosomal_eS30"/>
</dbReference>
<sequence>MPGSHGSLTKAGKVRQQTPRVGRTGINSKSKKPPRMRYRDIYKKRILQGTYGGQTDSLGAKRASFKKKR</sequence>
<dbReference type="GO" id="GO:0006412">
    <property type="term" value="P:translation"/>
    <property type="evidence" value="ECO:0007669"/>
    <property type="project" value="InterPro"/>
</dbReference>
<keyword evidence="1" id="KW-0689">Ribosomal protein</keyword>
<dbReference type="GO" id="GO:0005840">
    <property type="term" value="C:ribosome"/>
    <property type="evidence" value="ECO:0007669"/>
    <property type="project" value="UniProtKB-KW"/>
</dbReference>
<evidence type="ECO:0008006" key="5">
    <source>
        <dbReference type="Google" id="ProtNLM"/>
    </source>
</evidence>
<proteinExistence type="predicted"/>
<dbReference type="EMBL" id="BARU01037851">
    <property type="protein sequence ID" value="GAH78259.1"/>
    <property type="molecule type" value="Genomic_DNA"/>
</dbReference>
<evidence type="ECO:0000256" key="1">
    <source>
        <dbReference type="ARBA" id="ARBA00022980"/>
    </source>
</evidence>
<organism evidence="4">
    <name type="scientific">marine sediment metagenome</name>
    <dbReference type="NCBI Taxonomy" id="412755"/>
    <lineage>
        <taxon>unclassified sequences</taxon>
        <taxon>metagenomes</taxon>
        <taxon>ecological metagenomes</taxon>
    </lineage>
</organism>
<comment type="caution">
    <text evidence="4">The sequence shown here is derived from an EMBL/GenBank/DDBJ whole genome shotgun (WGS) entry which is preliminary data.</text>
</comment>
<protein>
    <recommendedName>
        <fullName evidence="5">Ribosomal protein S30</fullName>
    </recommendedName>
</protein>
<dbReference type="GO" id="GO:1990904">
    <property type="term" value="C:ribonucleoprotein complex"/>
    <property type="evidence" value="ECO:0007669"/>
    <property type="project" value="UniProtKB-KW"/>
</dbReference>
<dbReference type="AlphaFoldDB" id="X1JIY6"/>
<name>X1JIY6_9ZZZZ</name>
<reference evidence="4" key="1">
    <citation type="journal article" date="2014" name="Front. Microbiol.">
        <title>High frequency of phylogenetically diverse reductive dehalogenase-homologous genes in deep subseafloor sedimentary metagenomes.</title>
        <authorList>
            <person name="Kawai M."/>
            <person name="Futagami T."/>
            <person name="Toyoda A."/>
            <person name="Takaki Y."/>
            <person name="Nishi S."/>
            <person name="Hori S."/>
            <person name="Arai W."/>
            <person name="Tsubouchi T."/>
            <person name="Morono Y."/>
            <person name="Uchiyama I."/>
            <person name="Ito T."/>
            <person name="Fujiyama A."/>
            <person name="Inagaki F."/>
            <person name="Takami H."/>
        </authorList>
    </citation>
    <scope>NUCLEOTIDE SEQUENCE</scope>
    <source>
        <strain evidence="4">Expedition CK06-06</strain>
    </source>
</reference>
<evidence type="ECO:0000256" key="2">
    <source>
        <dbReference type="ARBA" id="ARBA00023274"/>
    </source>
</evidence>